<gene>
    <name evidence="1" type="ORF">GGI48_30640</name>
</gene>
<evidence type="ECO:0000313" key="2">
    <source>
        <dbReference type="Proteomes" id="UP000515277"/>
    </source>
</evidence>
<reference evidence="2" key="1">
    <citation type="journal article" date="2020" name="Microbiol. Resour. Announc.">
        <title>Complete genome sequences of four natural Pseudomonas isolates that catabolize a wide range of aromatic compounds relevant to lignin valorization.</title>
        <authorList>
            <person name="Hatmaker E.A."/>
            <person name="Presley G."/>
            <person name="Cannon O."/>
            <person name="Guss A.M."/>
            <person name="Elkins J.G."/>
        </authorList>
    </citation>
    <scope>NUCLEOTIDE SEQUENCE [LARGE SCALE GENOMIC DNA]</scope>
    <source>
        <strain evidence="2">H1F5C</strain>
    </source>
</reference>
<dbReference type="EMBL" id="CP060201">
    <property type="protein sequence ID" value="QNH77533.1"/>
    <property type="molecule type" value="Genomic_DNA"/>
</dbReference>
<organism evidence="1 2">
    <name type="scientific">Pseudomonas protegens</name>
    <dbReference type="NCBI Taxonomy" id="380021"/>
    <lineage>
        <taxon>Bacteria</taxon>
        <taxon>Pseudomonadati</taxon>
        <taxon>Pseudomonadota</taxon>
        <taxon>Gammaproteobacteria</taxon>
        <taxon>Pseudomonadales</taxon>
        <taxon>Pseudomonadaceae</taxon>
        <taxon>Pseudomonas</taxon>
    </lineage>
</organism>
<dbReference type="Proteomes" id="UP000515277">
    <property type="component" value="Chromosome"/>
</dbReference>
<evidence type="ECO:0000313" key="1">
    <source>
        <dbReference type="EMBL" id="QNH77533.1"/>
    </source>
</evidence>
<dbReference type="RefSeq" id="WP_179601747.1">
    <property type="nucleotide sequence ID" value="NZ_CP060201.1"/>
</dbReference>
<proteinExistence type="predicted"/>
<name>A0A7G8YPD5_9PSED</name>
<dbReference type="AlphaFoldDB" id="A0A7G8YPD5"/>
<accession>A0A7G8YPD5</accession>
<protein>
    <submittedName>
        <fullName evidence="1">Uncharacterized protein</fullName>
    </submittedName>
</protein>
<sequence>MSETAAKISDVLQAFHRFEDGLLLSFEFSYAPGERLAAQLLFHARDHRLDGNVWKKVKVVVRGVEELSAKVSGYQFNSICSGVRLLKIDEYWCVDIDGNYPLDADPASIDEIRQDGDLYVMGRDIEVYELEA</sequence>